<sequence>MWLEITGWVLPTEEEMSNGGIRRSLKLNYSQWEKSSRKERIGNHSTSVVFLTIFVDYKIKVFDCSLTSTPDLTRVTHLVLDPASYSVPVSITNLSLDLLDLSHNSLIGFLPNSVYSLSNLRRLDLSYNKLTGSLPPNLLELALKHNSLSEYLSNSSFDELTITKTHSQPDNIRFDTILNVIPSELVHTVDVYSFTKATRTKLEAPFVRLLDQLEPPAVGVGNQRNIPVASFWPIS</sequence>
<proteinExistence type="predicted"/>
<evidence type="ECO:0000256" key="7">
    <source>
        <dbReference type="ARBA" id="ARBA00023180"/>
    </source>
</evidence>
<dbReference type="InterPro" id="IPR032675">
    <property type="entry name" value="LRR_dom_sf"/>
</dbReference>
<keyword evidence="7" id="KW-0325">Glycoprotein</keyword>
<dbReference type="GO" id="GO:0016020">
    <property type="term" value="C:membrane"/>
    <property type="evidence" value="ECO:0007669"/>
    <property type="project" value="UniProtKB-SubCell"/>
</dbReference>
<keyword evidence="6" id="KW-0675">Receptor</keyword>
<dbReference type="PRINTS" id="PR00019">
    <property type="entry name" value="LEURICHRPT"/>
</dbReference>
<evidence type="ECO:0000313" key="9">
    <source>
        <dbReference type="Proteomes" id="UP000237347"/>
    </source>
</evidence>
<dbReference type="PROSITE" id="PS51450">
    <property type="entry name" value="LRR"/>
    <property type="match status" value="1"/>
</dbReference>
<evidence type="ECO:0000256" key="4">
    <source>
        <dbReference type="ARBA" id="ARBA00022989"/>
    </source>
</evidence>
<organism evidence="8 9">
    <name type="scientific">Quercus suber</name>
    <name type="common">Cork oak</name>
    <dbReference type="NCBI Taxonomy" id="58331"/>
    <lineage>
        <taxon>Eukaryota</taxon>
        <taxon>Viridiplantae</taxon>
        <taxon>Streptophyta</taxon>
        <taxon>Embryophyta</taxon>
        <taxon>Tracheophyta</taxon>
        <taxon>Spermatophyta</taxon>
        <taxon>Magnoliopsida</taxon>
        <taxon>eudicotyledons</taxon>
        <taxon>Gunneridae</taxon>
        <taxon>Pentapetalae</taxon>
        <taxon>rosids</taxon>
        <taxon>fabids</taxon>
        <taxon>Fagales</taxon>
        <taxon>Fagaceae</taxon>
        <taxon>Quercus</taxon>
    </lineage>
</organism>
<protein>
    <submittedName>
        <fullName evidence="8">Udp-glycosyltransferase 87a1</fullName>
    </submittedName>
</protein>
<evidence type="ECO:0000256" key="6">
    <source>
        <dbReference type="ARBA" id="ARBA00023170"/>
    </source>
</evidence>
<dbReference type="Gene3D" id="3.80.10.10">
    <property type="entry name" value="Ribonuclease Inhibitor"/>
    <property type="match status" value="1"/>
</dbReference>
<dbReference type="AlphaFoldDB" id="A0AAW0JA19"/>
<keyword evidence="5" id="KW-0472">Membrane</keyword>
<keyword evidence="4" id="KW-1133">Transmembrane helix</keyword>
<keyword evidence="2" id="KW-0812">Transmembrane</keyword>
<dbReference type="InterPro" id="IPR001611">
    <property type="entry name" value="Leu-rich_rpt"/>
</dbReference>
<comment type="subcellular location">
    <subcellularLocation>
        <location evidence="1">Membrane</location>
        <topology evidence="1">Single-pass type I membrane protein</topology>
    </subcellularLocation>
</comment>
<dbReference type="InterPro" id="IPR046956">
    <property type="entry name" value="RLP23-like"/>
</dbReference>
<comment type="caution">
    <text evidence="8">The sequence shown here is derived from an EMBL/GenBank/DDBJ whole genome shotgun (WGS) entry which is preliminary data.</text>
</comment>
<dbReference type="SUPFAM" id="SSF52058">
    <property type="entry name" value="L domain-like"/>
    <property type="match status" value="1"/>
</dbReference>
<evidence type="ECO:0000256" key="3">
    <source>
        <dbReference type="ARBA" id="ARBA00022729"/>
    </source>
</evidence>
<keyword evidence="3" id="KW-0732">Signal</keyword>
<evidence type="ECO:0000256" key="2">
    <source>
        <dbReference type="ARBA" id="ARBA00022692"/>
    </source>
</evidence>
<gene>
    <name evidence="8" type="primary">UGT87A1_8</name>
    <name evidence="8" type="ORF">CFP56_035395</name>
</gene>
<evidence type="ECO:0000313" key="8">
    <source>
        <dbReference type="EMBL" id="KAK7823493.1"/>
    </source>
</evidence>
<accession>A0AAW0JA19</accession>
<reference evidence="8 9" key="1">
    <citation type="journal article" date="2018" name="Sci. Data">
        <title>The draft genome sequence of cork oak.</title>
        <authorList>
            <person name="Ramos A.M."/>
            <person name="Usie A."/>
            <person name="Barbosa P."/>
            <person name="Barros P.M."/>
            <person name="Capote T."/>
            <person name="Chaves I."/>
            <person name="Simoes F."/>
            <person name="Abreu I."/>
            <person name="Carrasquinho I."/>
            <person name="Faro C."/>
            <person name="Guimaraes J.B."/>
            <person name="Mendonca D."/>
            <person name="Nobrega F."/>
            <person name="Rodrigues L."/>
            <person name="Saibo N.J.M."/>
            <person name="Varela M.C."/>
            <person name="Egas C."/>
            <person name="Matos J."/>
            <person name="Miguel C.M."/>
            <person name="Oliveira M.M."/>
            <person name="Ricardo C.P."/>
            <person name="Goncalves S."/>
        </authorList>
    </citation>
    <scope>NUCLEOTIDE SEQUENCE [LARGE SCALE GENOMIC DNA]</scope>
    <source>
        <strain evidence="9">cv. HL8</strain>
    </source>
</reference>
<name>A0AAW0JA19_QUESU</name>
<keyword evidence="9" id="KW-1185">Reference proteome</keyword>
<evidence type="ECO:0000256" key="5">
    <source>
        <dbReference type="ARBA" id="ARBA00023136"/>
    </source>
</evidence>
<dbReference type="Proteomes" id="UP000237347">
    <property type="component" value="Unassembled WGS sequence"/>
</dbReference>
<dbReference type="Pfam" id="PF00560">
    <property type="entry name" value="LRR_1"/>
    <property type="match status" value="2"/>
</dbReference>
<dbReference type="PANTHER" id="PTHR48063:SF98">
    <property type="entry name" value="LRR RECEPTOR-LIKE SERINE_THREONINE-PROTEIN KINASE FLS2"/>
    <property type="match status" value="1"/>
</dbReference>
<dbReference type="PANTHER" id="PTHR48063">
    <property type="entry name" value="LRR RECEPTOR-LIKE KINASE"/>
    <property type="match status" value="1"/>
</dbReference>
<dbReference type="EMBL" id="PKMF04000631">
    <property type="protein sequence ID" value="KAK7823493.1"/>
    <property type="molecule type" value="Genomic_DNA"/>
</dbReference>
<evidence type="ECO:0000256" key="1">
    <source>
        <dbReference type="ARBA" id="ARBA00004479"/>
    </source>
</evidence>